<reference evidence="9 10" key="1">
    <citation type="submission" date="2024-10" db="EMBL/GenBank/DDBJ databases">
        <title>The Natural Products Discovery Center: Release of the First 8490 Sequenced Strains for Exploring Actinobacteria Biosynthetic Diversity.</title>
        <authorList>
            <person name="Kalkreuter E."/>
            <person name="Kautsar S.A."/>
            <person name="Yang D."/>
            <person name="Bader C.D."/>
            <person name="Teijaro C.N."/>
            <person name="Fluegel L."/>
            <person name="Davis C.M."/>
            <person name="Simpson J.R."/>
            <person name="Lauterbach L."/>
            <person name="Steele A.D."/>
            <person name="Gui C."/>
            <person name="Meng S."/>
            <person name="Li G."/>
            <person name="Viehrig K."/>
            <person name="Ye F."/>
            <person name="Su P."/>
            <person name="Kiefer A.F."/>
            <person name="Nichols A."/>
            <person name="Cepeda A.J."/>
            <person name="Yan W."/>
            <person name="Fan B."/>
            <person name="Jiang Y."/>
            <person name="Adhikari A."/>
            <person name="Zheng C.-J."/>
            <person name="Schuster L."/>
            <person name="Cowan T.M."/>
            <person name="Smanski M.J."/>
            <person name="Chevrette M.G."/>
            <person name="De Carvalho L.P.S."/>
            <person name="Shen B."/>
        </authorList>
    </citation>
    <scope>NUCLEOTIDE SEQUENCE [LARGE SCALE GENOMIC DNA]</scope>
    <source>
        <strain evidence="9 10">NPDC000087</strain>
    </source>
</reference>
<keyword evidence="4 8" id="KW-0812">Transmembrane</keyword>
<feature type="transmembrane region" description="Helical" evidence="8">
    <location>
        <begin position="156"/>
        <end position="183"/>
    </location>
</feature>
<evidence type="ECO:0000256" key="7">
    <source>
        <dbReference type="ARBA" id="ARBA00043987"/>
    </source>
</evidence>
<feature type="transmembrane region" description="Helical" evidence="8">
    <location>
        <begin position="45"/>
        <end position="64"/>
    </location>
</feature>
<feature type="transmembrane region" description="Helical" evidence="8">
    <location>
        <begin position="365"/>
        <end position="383"/>
    </location>
</feature>
<keyword evidence="6 8" id="KW-0472">Membrane</keyword>
<evidence type="ECO:0000256" key="5">
    <source>
        <dbReference type="ARBA" id="ARBA00022989"/>
    </source>
</evidence>
<gene>
    <name evidence="9" type="primary">mptB</name>
    <name evidence="9" type="ORF">ACFY35_37825</name>
</gene>
<dbReference type="InterPro" id="IPR049829">
    <property type="entry name" value="MptA/B-like"/>
</dbReference>
<comment type="similarity">
    <text evidence="7">Belongs to the MptA/B family.</text>
</comment>
<dbReference type="NCBIfam" id="NF038066">
    <property type="entry name" value="MptB"/>
    <property type="match status" value="1"/>
</dbReference>
<feature type="transmembrane region" description="Helical" evidence="8">
    <location>
        <begin position="219"/>
        <end position="239"/>
    </location>
</feature>
<evidence type="ECO:0000256" key="8">
    <source>
        <dbReference type="SAM" id="Phobius"/>
    </source>
</evidence>
<evidence type="ECO:0000256" key="1">
    <source>
        <dbReference type="ARBA" id="ARBA00004141"/>
    </source>
</evidence>
<feature type="transmembrane region" description="Helical" evidence="8">
    <location>
        <begin position="195"/>
        <end position="213"/>
    </location>
</feature>
<keyword evidence="5 8" id="KW-1133">Transmembrane helix</keyword>
<comment type="subcellular location">
    <subcellularLocation>
        <location evidence="1">Membrane</location>
        <topology evidence="1">Multi-pass membrane protein</topology>
    </subcellularLocation>
</comment>
<evidence type="ECO:0000256" key="6">
    <source>
        <dbReference type="ARBA" id="ARBA00023136"/>
    </source>
</evidence>
<evidence type="ECO:0000256" key="4">
    <source>
        <dbReference type="ARBA" id="ARBA00022692"/>
    </source>
</evidence>
<evidence type="ECO:0000256" key="3">
    <source>
        <dbReference type="ARBA" id="ARBA00022679"/>
    </source>
</evidence>
<name>A0ABW6WSN1_9ACTN</name>
<accession>A0ABW6WSN1</accession>
<evidence type="ECO:0000313" key="9">
    <source>
        <dbReference type="EMBL" id="MFF5295231.1"/>
    </source>
</evidence>
<keyword evidence="10" id="KW-1185">Reference proteome</keyword>
<proteinExistence type="inferred from homology"/>
<dbReference type="RefSeq" id="WP_020511048.1">
    <property type="nucleotide sequence ID" value="NZ_JBIAZU010000007.1"/>
</dbReference>
<comment type="caution">
    <text evidence="9">The sequence shown here is derived from an EMBL/GenBank/DDBJ whole genome shotgun (WGS) entry which is preliminary data.</text>
</comment>
<dbReference type="Pfam" id="PF26314">
    <property type="entry name" value="MptA_B_family"/>
    <property type="match status" value="1"/>
</dbReference>
<feature type="transmembrane region" description="Helical" evidence="8">
    <location>
        <begin position="480"/>
        <end position="498"/>
    </location>
</feature>
<organism evidence="9 10">
    <name type="scientific">Paractinoplanes globisporus</name>
    <dbReference type="NCBI Taxonomy" id="113565"/>
    <lineage>
        <taxon>Bacteria</taxon>
        <taxon>Bacillati</taxon>
        <taxon>Actinomycetota</taxon>
        <taxon>Actinomycetes</taxon>
        <taxon>Micromonosporales</taxon>
        <taxon>Micromonosporaceae</taxon>
        <taxon>Paractinoplanes</taxon>
    </lineage>
</organism>
<keyword evidence="3" id="KW-0808">Transferase</keyword>
<sequence length="524" mass="54715">MPRLATLRYLGLAAAVLLAVVAWLGGALPHGDLKSTPLSIAKGPFGPVILGGWLVGTAIFAYAWWSARDRVPTGRWAIRTAALWAAPFLVVPPMGSRDVYSYACQGFLYVNGISPYTHGVNAAPCPWIDGVSPIWRDTAAPYGPLFVLLSAAGLRVAGGSIVVVVIFFRLLALLGLLAVAAGLPVLARRCGIPPARAWWVALAGPLIGAHLIAGPHNDALMVGLVVAGLALVTLGAPLDPAHSSLKPSGATGRDGWACQVAGGLLLGLAVAVKVTAIVVVPFAVLLVLARPYRWRQALPAGGLVGGGAAMAMLGVTVASKLGYGWIGGMVNTKDLVQFTSPPTAVGMTLTYLGQLVDHDFDAVPAVRALAFALFVLIVVALWWRTANWGRPIPGRLALFARLGEPVVRAADPVASALRGAALAMAATVALSPYFHPWYAFWALALLAATTIRTDLIMVAATAGPLLVLADGSGLARFVKFPGAPIMTLLLLALLLWHVRPIWGPRSPVVAEPSTRTRTDVASTR</sequence>
<dbReference type="Proteomes" id="UP001602245">
    <property type="component" value="Unassembled WGS sequence"/>
</dbReference>
<keyword evidence="2 9" id="KW-0328">Glycosyltransferase</keyword>
<dbReference type="GO" id="GO:0016757">
    <property type="term" value="F:glycosyltransferase activity"/>
    <property type="evidence" value="ECO:0007669"/>
    <property type="project" value="UniProtKB-KW"/>
</dbReference>
<feature type="transmembrane region" description="Helical" evidence="8">
    <location>
        <begin position="260"/>
        <end position="288"/>
    </location>
</feature>
<feature type="transmembrane region" description="Helical" evidence="8">
    <location>
        <begin position="440"/>
        <end position="468"/>
    </location>
</feature>
<evidence type="ECO:0000256" key="2">
    <source>
        <dbReference type="ARBA" id="ARBA00022676"/>
    </source>
</evidence>
<dbReference type="EMBL" id="JBIAZU010000007">
    <property type="protein sequence ID" value="MFF5295231.1"/>
    <property type="molecule type" value="Genomic_DNA"/>
</dbReference>
<evidence type="ECO:0000313" key="10">
    <source>
        <dbReference type="Proteomes" id="UP001602245"/>
    </source>
</evidence>
<protein>
    <submittedName>
        <fullName evidence="9">Polyprenol phosphomannose-dependent alpha 1,6 mannosyltransferase MptB</fullName>
    </submittedName>
</protein>
<feature type="transmembrane region" description="Helical" evidence="8">
    <location>
        <begin position="300"/>
        <end position="323"/>
    </location>
</feature>